<dbReference type="Pfam" id="PF10642">
    <property type="entry name" value="Tom5"/>
    <property type="match status" value="1"/>
</dbReference>
<keyword evidence="7" id="KW-0496">Mitochondrion</keyword>
<proteinExistence type="inferred from homology"/>
<protein>
    <submittedName>
        <fullName evidence="10">Uncharacterized protein</fullName>
    </submittedName>
</protein>
<gene>
    <name evidence="10" type="ORF">FA09DRAFT_341140</name>
</gene>
<dbReference type="GO" id="GO:0005741">
    <property type="term" value="C:mitochondrial outer membrane"/>
    <property type="evidence" value="ECO:0007669"/>
    <property type="project" value="UniProtKB-SubCell"/>
</dbReference>
<keyword evidence="3" id="KW-0812">Transmembrane</keyword>
<dbReference type="GeneID" id="37271949"/>
<dbReference type="InterPro" id="IPR019603">
    <property type="entry name" value="Tom5"/>
</dbReference>
<dbReference type="EMBL" id="KZ819304">
    <property type="protein sequence ID" value="PWN95496.1"/>
    <property type="molecule type" value="Genomic_DNA"/>
</dbReference>
<evidence type="ECO:0000313" key="10">
    <source>
        <dbReference type="EMBL" id="PWN95496.1"/>
    </source>
</evidence>
<keyword evidence="11" id="KW-1185">Reference proteome</keyword>
<evidence type="ECO:0000256" key="7">
    <source>
        <dbReference type="ARBA" id="ARBA00023128"/>
    </source>
</evidence>
<keyword evidence="4" id="KW-1000">Mitochondrion outer membrane</keyword>
<sequence length="50" mass="5280">MFGAPQAPPSALELAAARQQAHGTIKTFATYAAGLYAAPYLFHYLGQLLA</sequence>
<dbReference type="Proteomes" id="UP000245946">
    <property type="component" value="Unassembled WGS sequence"/>
</dbReference>
<evidence type="ECO:0000313" key="11">
    <source>
        <dbReference type="Proteomes" id="UP000245946"/>
    </source>
</evidence>
<dbReference type="OrthoDB" id="3348469at2759"/>
<evidence type="ECO:0000256" key="1">
    <source>
        <dbReference type="ARBA" id="ARBA00004572"/>
    </source>
</evidence>
<evidence type="ECO:0000256" key="4">
    <source>
        <dbReference type="ARBA" id="ARBA00022787"/>
    </source>
</evidence>
<accession>A0A316Z2A1</accession>
<keyword evidence="6" id="KW-1133">Transmembrane helix</keyword>
<organism evidence="10 11">
    <name type="scientific">Tilletiopsis washingtonensis</name>
    <dbReference type="NCBI Taxonomy" id="58919"/>
    <lineage>
        <taxon>Eukaryota</taxon>
        <taxon>Fungi</taxon>
        <taxon>Dikarya</taxon>
        <taxon>Basidiomycota</taxon>
        <taxon>Ustilaginomycotina</taxon>
        <taxon>Exobasidiomycetes</taxon>
        <taxon>Entylomatales</taxon>
        <taxon>Entylomatales incertae sedis</taxon>
        <taxon>Tilletiopsis</taxon>
    </lineage>
</organism>
<dbReference type="AlphaFoldDB" id="A0A316Z2A1"/>
<evidence type="ECO:0000256" key="9">
    <source>
        <dbReference type="ARBA" id="ARBA00025716"/>
    </source>
</evidence>
<evidence type="ECO:0000256" key="5">
    <source>
        <dbReference type="ARBA" id="ARBA00022927"/>
    </source>
</evidence>
<evidence type="ECO:0000256" key="8">
    <source>
        <dbReference type="ARBA" id="ARBA00023136"/>
    </source>
</evidence>
<comment type="subcellular location">
    <subcellularLocation>
        <location evidence="1">Mitochondrion outer membrane</location>
        <topology evidence="1">Single-pass membrane protein</topology>
    </subcellularLocation>
</comment>
<dbReference type="RefSeq" id="XP_025595775.1">
    <property type="nucleotide sequence ID" value="XM_025744405.1"/>
</dbReference>
<dbReference type="GO" id="GO:0006626">
    <property type="term" value="P:protein targeting to mitochondrion"/>
    <property type="evidence" value="ECO:0007669"/>
    <property type="project" value="UniProtKB-ARBA"/>
</dbReference>
<evidence type="ECO:0000256" key="6">
    <source>
        <dbReference type="ARBA" id="ARBA00022989"/>
    </source>
</evidence>
<keyword evidence="5" id="KW-0653">Protein transport</keyword>
<keyword evidence="8" id="KW-0472">Membrane</keyword>
<keyword evidence="2" id="KW-0813">Transport</keyword>
<comment type="similarity">
    <text evidence="9">Belongs to the Tom5 family.</text>
</comment>
<evidence type="ECO:0000256" key="2">
    <source>
        <dbReference type="ARBA" id="ARBA00022448"/>
    </source>
</evidence>
<dbReference type="GO" id="GO:0015031">
    <property type="term" value="P:protein transport"/>
    <property type="evidence" value="ECO:0007669"/>
    <property type="project" value="UniProtKB-KW"/>
</dbReference>
<name>A0A316Z2A1_9BASI</name>
<reference evidence="10 11" key="1">
    <citation type="journal article" date="2018" name="Mol. Biol. Evol.">
        <title>Broad Genomic Sampling Reveals a Smut Pathogenic Ancestry of the Fungal Clade Ustilaginomycotina.</title>
        <authorList>
            <person name="Kijpornyongpan T."/>
            <person name="Mondo S.J."/>
            <person name="Barry K."/>
            <person name="Sandor L."/>
            <person name="Lee J."/>
            <person name="Lipzen A."/>
            <person name="Pangilinan J."/>
            <person name="LaButti K."/>
            <person name="Hainaut M."/>
            <person name="Henrissat B."/>
            <person name="Grigoriev I.V."/>
            <person name="Spatafora J.W."/>
            <person name="Aime M.C."/>
        </authorList>
    </citation>
    <scope>NUCLEOTIDE SEQUENCE [LARGE SCALE GENOMIC DNA]</scope>
    <source>
        <strain evidence="10 11">MCA 4186</strain>
    </source>
</reference>
<evidence type="ECO:0000256" key="3">
    <source>
        <dbReference type="ARBA" id="ARBA00022692"/>
    </source>
</evidence>